<reference evidence="9" key="1">
    <citation type="submission" date="2024-05" db="EMBL/GenBank/DDBJ databases">
        <authorList>
            <person name="Yang L."/>
            <person name="Pan L."/>
        </authorList>
    </citation>
    <scope>NUCLEOTIDE SEQUENCE</scope>
    <source>
        <strain evidence="9">FCG-7</strain>
    </source>
</reference>
<dbReference type="InterPro" id="IPR050110">
    <property type="entry name" value="Glyoxalase_II_hydrolase"/>
</dbReference>
<dbReference type="InterPro" id="IPR001279">
    <property type="entry name" value="Metallo-B-lactamas"/>
</dbReference>
<protein>
    <recommendedName>
        <fullName evidence="7">Hydroxyacylglutathione hydrolase</fullName>
        <ecNumber evidence="7">3.1.2.6</ecNumber>
    </recommendedName>
    <alternativeName>
        <fullName evidence="7">Glyoxalase II</fullName>
        <shortName evidence="7">Glx II</shortName>
    </alternativeName>
</protein>
<dbReference type="PIRSF" id="PIRSF005457">
    <property type="entry name" value="Glx"/>
    <property type="match status" value="1"/>
</dbReference>
<dbReference type="SMART" id="SM00849">
    <property type="entry name" value="Lactamase_B"/>
    <property type="match status" value="1"/>
</dbReference>
<dbReference type="InterPro" id="IPR032282">
    <property type="entry name" value="HAGH_C"/>
</dbReference>
<keyword evidence="4 7" id="KW-0479">Metal-binding</keyword>
<sequence>MLTISAIPIYEDNYIWVLAQNRKAIAVDPGDAAPLQAWLAAQSCELAGVLITHHHWDHITGLAALVQAYPQLPIYGPVDVQAVTQPLAGGEQINVLDTPFAVIATPGHTLNHLCYYGNGALFAGDTLFSGGCGRLFEGSPAQMYASLQTLAALPPETLLCCTHEYTQSNLRFALAVEPDNPQLQQRAAEVAALRAAGRMSLPSRLDIELASNPYLRCDQPAVIASAQRHAPQAQQPAEVFAALRQWKDHFRG</sequence>
<accession>A0AAU7FD95</accession>
<organism evidence="9">
    <name type="scientific">Chitinibacter mangrovi</name>
    <dbReference type="NCBI Taxonomy" id="3153927"/>
    <lineage>
        <taxon>Bacteria</taxon>
        <taxon>Pseudomonadati</taxon>
        <taxon>Pseudomonadota</taxon>
        <taxon>Betaproteobacteria</taxon>
        <taxon>Neisseriales</taxon>
        <taxon>Chitinibacteraceae</taxon>
        <taxon>Chitinibacter</taxon>
    </lineage>
</organism>
<comment type="similarity">
    <text evidence="3 7">Belongs to the metallo-beta-lactamase superfamily. Glyoxalase II family.</text>
</comment>
<evidence type="ECO:0000256" key="6">
    <source>
        <dbReference type="ARBA" id="ARBA00022833"/>
    </source>
</evidence>
<dbReference type="SUPFAM" id="SSF56281">
    <property type="entry name" value="Metallo-hydrolase/oxidoreductase"/>
    <property type="match status" value="1"/>
</dbReference>
<keyword evidence="6 7" id="KW-0862">Zinc</keyword>
<feature type="binding site" evidence="7">
    <location>
        <position position="125"/>
    </location>
    <ligand>
        <name>Zn(2+)</name>
        <dbReference type="ChEBI" id="CHEBI:29105"/>
        <label>2</label>
    </ligand>
</feature>
<dbReference type="PANTHER" id="PTHR43705:SF1">
    <property type="entry name" value="HYDROXYACYLGLUTATHIONE HYDROLASE GLOB"/>
    <property type="match status" value="1"/>
</dbReference>
<name>A0AAU7FD95_9NEIS</name>
<evidence type="ECO:0000313" key="9">
    <source>
        <dbReference type="EMBL" id="XBM01575.1"/>
    </source>
</evidence>
<feature type="binding site" evidence="7">
    <location>
        <position position="58"/>
    </location>
    <ligand>
        <name>Zn(2+)</name>
        <dbReference type="ChEBI" id="CHEBI:29105"/>
        <label>2</label>
    </ligand>
</feature>
<dbReference type="GO" id="GO:0019243">
    <property type="term" value="P:methylglyoxal catabolic process to D-lactate via S-lactoyl-glutathione"/>
    <property type="evidence" value="ECO:0007669"/>
    <property type="project" value="UniProtKB-UniRule"/>
</dbReference>
<evidence type="ECO:0000256" key="4">
    <source>
        <dbReference type="ARBA" id="ARBA00022723"/>
    </source>
</evidence>
<feature type="binding site" evidence="7">
    <location>
        <position position="108"/>
    </location>
    <ligand>
        <name>Zn(2+)</name>
        <dbReference type="ChEBI" id="CHEBI:29105"/>
        <label>1</label>
    </ligand>
</feature>
<dbReference type="InterPro" id="IPR036866">
    <property type="entry name" value="RibonucZ/Hydroxyglut_hydro"/>
</dbReference>
<comment type="catalytic activity">
    <reaction evidence="1 7">
        <text>an S-(2-hydroxyacyl)glutathione + H2O = a 2-hydroxy carboxylate + glutathione + H(+)</text>
        <dbReference type="Rhea" id="RHEA:21864"/>
        <dbReference type="ChEBI" id="CHEBI:15377"/>
        <dbReference type="ChEBI" id="CHEBI:15378"/>
        <dbReference type="ChEBI" id="CHEBI:57925"/>
        <dbReference type="ChEBI" id="CHEBI:58896"/>
        <dbReference type="ChEBI" id="CHEBI:71261"/>
        <dbReference type="EC" id="3.1.2.6"/>
    </reaction>
</comment>
<comment type="cofactor">
    <cofactor evidence="7">
        <name>Zn(2+)</name>
        <dbReference type="ChEBI" id="CHEBI:29105"/>
    </cofactor>
    <text evidence="7">Binds 2 Zn(2+) ions per subunit.</text>
</comment>
<feature type="domain" description="Metallo-beta-lactamase" evidence="8">
    <location>
        <begin position="12"/>
        <end position="163"/>
    </location>
</feature>
<dbReference type="HAMAP" id="MF_01374">
    <property type="entry name" value="Glyoxalase_2"/>
    <property type="match status" value="1"/>
</dbReference>
<dbReference type="InterPro" id="IPR017782">
    <property type="entry name" value="Hydroxyacylglutathione_Hdrlase"/>
</dbReference>
<dbReference type="EC" id="3.1.2.6" evidence="7"/>
<evidence type="ECO:0000256" key="5">
    <source>
        <dbReference type="ARBA" id="ARBA00022801"/>
    </source>
</evidence>
<feature type="binding site" evidence="7">
    <location>
        <position position="55"/>
    </location>
    <ligand>
        <name>Zn(2+)</name>
        <dbReference type="ChEBI" id="CHEBI:29105"/>
        <label>1</label>
    </ligand>
</feature>
<feature type="binding site" evidence="7">
    <location>
        <position position="163"/>
    </location>
    <ligand>
        <name>Zn(2+)</name>
        <dbReference type="ChEBI" id="CHEBI:29105"/>
        <label>2</label>
    </ligand>
</feature>
<dbReference type="Pfam" id="PF16123">
    <property type="entry name" value="HAGH_C"/>
    <property type="match status" value="1"/>
</dbReference>
<dbReference type="GO" id="GO:0004416">
    <property type="term" value="F:hydroxyacylglutathione hydrolase activity"/>
    <property type="evidence" value="ECO:0007669"/>
    <property type="project" value="UniProtKB-UniRule"/>
</dbReference>
<dbReference type="EMBL" id="CP157355">
    <property type="protein sequence ID" value="XBM01575.1"/>
    <property type="molecule type" value="Genomic_DNA"/>
</dbReference>
<evidence type="ECO:0000256" key="1">
    <source>
        <dbReference type="ARBA" id="ARBA00001623"/>
    </source>
</evidence>
<comment type="pathway">
    <text evidence="2 7">Secondary metabolite metabolism; methylglyoxal degradation; (R)-lactate from methylglyoxal: step 2/2.</text>
</comment>
<dbReference type="CDD" id="cd07723">
    <property type="entry name" value="hydroxyacylglutathione_hydrolase_MBL-fold"/>
    <property type="match status" value="1"/>
</dbReference>
<comment type="function">
    <text evidence="7">Thiolesterase that catalyzes the hydrolysis of S-D-lactoyl-glutathione to form glutathione and D-lactic acid.</text>
</comment>
<feature type="binding site" evidence="7">
    <location>
        <position position="53"/>
    </location>
    <ligand>
        <name>Zn(2+)</name>
        <dbReference type="ChEBI" id="CHEBI:29105"/>
        <label>1</label>
    </ligand>
</feature>
<dbReference type="NCBIfam" id="TIGR03413">
    <property type="entry name" value="GSH_gloB"/>
    <property type="match status" value="1"/>
</dbReference>
<dbReference type="KEGG" id="cmav:ABHF33_04660"/>
<proteinExistence type="inferred from homology"/>
<dbReference type="PANTHER" id="PTHR43705">
    <property type="entry name" value="HYDROXYACYLGLUTATHIONE HYDROLASE"/>
    <property type="match status" value="1"/>
</dbReference>
<dbReference type="Pfam" id="PF00753">
    <property type="entry name" value="Lactamase_B"/>
    <property type="match status" value="1"/>
</dbReference>
<gene>
    <name evidence="7 9" type="primary">gloB</name>
    <name evidence="9" type="ORF">ABHF33_04660</name>
</gene>
<evidence type="ECO:0000256" key="7">
    <source>
        <dbReference type="HAMAP-Rule" id="MF_01374"/>
    </source>
</evidence>
<dbReference type="InterPro" id="IPR035680">
    <property type="entry name" value="Clx_II_MBL"/>
</dbReference>
<evidence type="ECO:0000256" key="2">
    <source>
        <dbReference type="ARBA" id="ARBA00004963"/>
    </source>
</evidence>
<feature type="binding site" evidence="7">
    <location>
        <position position="125"/>
    </location>
    <ligand>
        <name>Zn(2+)</name>
        <dbReference type="ChEBI" id="CHEBI:29105"/>
        <label>1</label>
    </ligand>
</feature>
<dbReference type="GO" id="GO:0046872">
    <property type="term" value="F:metal ion binding"/>
    <property type="evidence" value="ECO:0007669"/>
    <property type="project" value="UniProtKB-KW"/>
</dbReference>
<dbReference type="Gene3D" id="3.60.15.10">
    <property type="entry name" value="Ribonuclease Z/Hydroxyacylglutathione hydrolase-like"/>
    <property type="match status" value="1"/>
</dbReference>
<dbReference type="AlphaFoldDB" id="A0AAU7FD95"/>
<keyword evidence="5 7" id="KW-0378">Hydrolase</keyword>
<comment type="subunit">
    <text evidence="7">Monomer.</text>
</comment>
<evidence type="ECO:0000259" key="8">
    <source>
        <dbReference type="SMART" id="SM00849"/>
    </source>
</evidence>
<evidence type="ECO:0000256" key="3">
    <source>
        <dbReference type="ARBA" id="ARBA00006759"/>
    </source>
</evidence>
<feature type="binding site" evidence="7">
    <location>
        <position position="57"/>
    </location>
    <ligand>
        <name>Zn(2+)</name>
        <dbReference type="ChEBI" id="CHEBI:29105"/>
        <label>2</label>
    </ligand>
</feature>
<dbReference type="RefSeq" id="WP_348945853.1">
    <property type="nucleotide sequence ID" value="NZ_CP157355.1"/>
</dbReference>